<dbReference type="Proteomes" id="UP000198963">
    <property type="component" value="Chromosome I"/>
</dbReference>
<keyword evidence="3" id="KW-1185">Reference proteome</keyword>
<evidence type="ECO:0000313" key="2">
    <source>
        <dbReference type="EMBL" id="SDS86091.1"/>
    </source>
</evidence>
<name>A0A1H1VNW0_9FLAO</name>
<evidence type="ECO:0000256" key="1">
    <source>
        <dbReference type="SAM" id="Phobius"/>
    </source>
</evidence>
<protein>
    <recommendedName>
        <fullName evidence="4">LexA-binding, inner membrane-associated hydrolase</fullName>
    </recommendedName>
</protein>
<gene>
    <name evidence="2" type="ORF">SAMN04489797_2603</name>
</gene>
<dbReference type="InterPro" id="IPR046125">
    <property type="entry name" value="DUF6122"/>
</dbReference>
<dbReference type="RefSeq" id="WP_092447100.1">
    <property type="nucleotide sequence ID" value="NZ_LT629774.1"/>
</dbReference>
<feature type="transmembrane region" description="Helical" evidence="1">
    <location>
        <begin position="59"/>
        <end position="77"/>
    </location>
</feature>
<keyword evidence="1" id="KW-0472">Membrane</keyword>
<accession>A0A1H1VNW0</accession>
<evidence type="ECO:0008006" key="4">
    <source>
        <dbReference type="Google" id="ProtNLM"/>
    </source>
</evidence>
<dbReference type="EMBL" id="LT629774">
    <property type="protein sequence ID" value="SDS86091.1"/>
    <property type="molecule type" value="Genomic_DNA"/>
</dbReference>
<reference evidence="2 3" key="1">
    <citation type="submission" date="2016-10" db="EMBL/GenBank/DDBJ databases">
        <authorList>
            <person name="Varghese N."/>
            <person name="Submissions S."/>
        </authorList>
    </citation>
    <scope>NUCLEOTIDE SEQUENCE [LARGE SCALE GENOMIC DNA]</scope>
    <source>
        <strain evidence="2 3">RHA_55</strain>
    </source>
</reference>
<dbReference type="Pfam" id="PF19617">
    <property type="entry name" value="DUF6122"/>
    <property type="match status" value="1"/>
</dbReference>
<evidence type="ECO:0000313" key="3">
    <source>
        <dbReference type="Proteomes" id="UP000198963"/>
    </source>
</evidence>
<sequence>MLQSLIHYGIHFGLPLVIAIVCYKTYWLKAYAIMLLGMLIDLDHLLANPVFDPNRCSINFHPLHSYYAIAVYLFLLFPKKTRIVGIGLVIHIIADFADCALM</sequence>
<keyword evidence="1" id="KW-1133">Transmembrane helix</keyword>
<feature type="transmembrane region" description="Helical" evidence="1">
    <location>
        <begin position="6"/>
        <end position="23"/>
    </location>
</feature>
<dbReference type="STRING" id="1249933.SAMN04489797_2603"/>
<keyword evidence="1" id="KW-0812">Transmembrane</keyword>
<dbReference type="AlphaFoldDB" id="A0A1H1VNW0"/>
<organism evidence="2 3">
    <name type="scientific">Winogradskyella sediminis</name>
    <dbReference type="NCBI Taxonomy" id="1382466"/>
    <lineage>
        <taxon>Bacteria</taxon>
        <taxon>Pseudomonadati</taxon>
        <taxon>Bacteroidota</taxon>
        <taxon>Flavobacteriia</taxon>
        <taxon>Flavobacteriales</taxon>
        <taxon>Flavobacteriaceae</taxon>
        <taxon>Winogradskyella</taxon>
    </lineage>
</organism>
<proteinExistence type="predicted"/>